<dbReference type="PANTHER" id="PTHR12928">
    <property type="entry name" value="FRG1 PROTEIN"/>
    <property type="match status" value="1"/>
</dbReference>
<dbReference type="InterPro" id="IPR013865">
    <property type="entry name" value="FAM32A"/>
</dbReference>
<dbReference type="Pfam" id="PF06229">
    <property type="entry name" value="FRG1"/>
    <property type="match status" value="1"/>
</dbReference>
<evidence type="ECO:0000256" key="2">
    <source>
        <dbReference type="ARBA" id="ARBA00010878"/>
    </source>
</evidence>
<sequence>MSDSYSFVKGGKLKLKGSKHKKKKSKKRKHEDDEETPGSSGVDKTDVTLHDGWWTVSKFGQVTGNVCLELAERRYMFAKDNGRLVLGPQREGGPEPEEILTAVKVDDTKVAFKSGYDQYISVDSGNMVVGRSMAIGTKEQWEPVFQEGKMALSGSNGCFLSADEDDDVVCLSKVAGDSEMINIRCNLSLEVDPKAGVPTEERGSLKDAEINYVKKFQSFQDRHLKISSEDKTMLKKARVQGTLHETMLDRREKMKADRYCK</sequence>
<accession>A0ABY7DRP7</accession>
<dbReference type="InterPro" id="IPR008999">
    <property type="entry name" value="Actin-crosslinking"/>
</dbReference>
<dbReference type="SUPFAM" id="SSF50405">
    <property type="entry name" value="Actin-crosslinking proteins"/>
    <property type="match status" value="1"/>
</dbReference>
<evidence type="ECO:0000256" key="3">
    <source>
        <dbReference type="ARBA" id="ARBA00023242"/>
    </source>
</evidence>
<name>A0ABY7DRP7_MYAAR</name>
<evidence type="ECO:0000313" key="6">
    <source>
        <dbReference type="Proteomes" id="UP001164746"/>
    </source>
</evidence>
<gene>
    <name evidence="5" type="ORF">MAR_023649</name>
</gene>
<reference evidence="5" key="1">
    <citation type="submission" date="2022-11" db="EMBL/GenBank/DDBJ databases">
        <title>Centuries of genome instability and evolution in soft-shell clam transmissible cancer (bioRxiv).</title>
        <authorList>
            <person name="Hart S.F.M."/>
            <person name="Yonemitsu M.A."/>
            <person name="Giersch R.M."/>
            <person name="Beal B.F."/>
            <person name="Arriagada G."/>
            <person name="Davis B.W."/>
            <person name="Ostrander E.A."/>
            <person name="Goff S.P."/>
            <person name="Metzger M.J."/>
        </authorList>
    </citation>
    <scope>NUCLEOTIDE SEQUENCE</scope>
    <source>
        <strain evidence="5">MELC-2E11</strain>
        <tissue evidence="5">Siphon/mantle</tissue>
    </source>
</reference>
<dbReference type="Gene3D" id="2.80.10.50">
    <property type="match status" value="1"/>
</dbReference>
<proteinExistence type="inferred from homology"/>
<keyword evidence="6" id="KW-1185">Reference proteome</keyword>
<evidence type="ECO:0000256" key="4">
    <source>
        <dbReference type="SAM" id="MobiDB-lite"/>
    </source>
</evidence>
<evidence type="ECO:0000256" key="1">
    <source>
        <dbReference type="ARBA" id="ARBA00004604"/>
    </source>
</evidence>
<organism evidence="5 6">
    <name type="scientific">Mya arenaria</name>
    <name type="common">Soft-shell clam</name>
    <dbReference type="NCBI Taxonomy" id="6604"/>
    <lineage>
        <taxon>Eukaryota</taxon>
        <taxon>Metazoa</taxon>
        <taxon>Spiralia</taxon>
        <taxon>Lophotrochozoa</taxon>
        <taxon>Mollusca</taxon>
        <taxon>Bivalvia</taxon>
        <taxon>Autobranchia</taxon>
        <taxon>Heteroconchia</taxon>
        <taxon>Euheterodonta</taxon>
        <taxon>Imparidentia</taxon>
        <taxon>Neoheterodontei</taxon>
        <taxon>Myida</taxon>
        <taxon>Myoidea</taxon>
        <taxon>Myidae</taxon>
        <taxon>Mya</taxon>
    </lineage>
</organism>
<dbReference type="Pfam" id="PF08555">
    <property type="entry name" value="FAM32A"/>
    <property type="match status" value="1"/>
</dbReference>
<dbReference type="PANTHER" id="PTHR12928:SF0">
    <property type="entry name" value="FSHD REGION GENE 1"/>
    <property type="match status" value="1"/>
</dbReference>
<keyword evidence="3" id="KW-0539">Nucleus</keyword>
<dbReference type="CDD" id="cd23338">
    <property type="entry name" value="beta-trefoil_FSCN_FRG1"/>
    <property type="match status" value="1"/>
</dbReference>
<protein>
    <submittedName>
        <fullName evidence="5">FRG1-like protein</fullName>
    </submittedName>
</protein>
<dbReference type="EMBL" id="CP111014">
    <property type="protein sequence ID" value="WAQ99276.1"/>
    <property type="molecule type" value="Genomic_DNA"/>
</dbReference>
<feature type="region of interest" description="Disordered" evidence="4">
    <location>
        <begin position="1"/>
        <end position="44"/>
    </location>
</feature>
<evidence type="ECO:0000313" key="5">
    <source>
        <dbReference type="EMBL" id="WAQ99276.1"/>
    </source>
</evidence>
<comment type="similarity">
    <text evidence="2">Belongs to the FRG1 family.</text>
</comment>
<dbReference type="Proteomes" id="UP001164746">
    <property type="component" value="Chromosome 3"/>
</dbReference>
<feature type="compositionally biased region" description="Basic residues" evidence="4">
    <location>
        <begin position="11"/>
        <end position="29"/>
    </location>
</feature>
<dbReference type="InterPro" id="IPR010414">
    <property type="entry name" value="FRG1"/>
</dbReference>
<comment type="subcellular location">
    <subcellularLocation>
        <location evidence="1">Nucleus</location>
        <location evidence="1">Nucleolus</location>
    </subcellularLocation>
</comment>